<sequence length="239" mass="25475">MRKSPISISPCSRCACPGRRGLGQFLGPRQEQTPPRVLPRNQTTRRLLTICFLTPFSPGAILNRGTSCSPAATVAPSRSILRMQLSGPLYSRMPPFAVTVFLALNIADQGSLVLPSQATPYNTIALPRPPYEYKMNDPLTEDQSISVECGGAPASSIAGTGTDGPDLASGCGFPLRRSVKQHDAIVCPSLPVTPPNARPRARRPRALKAPRGSLPCLRGLGEGLGAVMAITQLRTRPRA</sequence>
<name>A0A8K0TB31_9PEZI</name>
<protein>
    <submittedName>
        <fullName evidence="1">Uncharacterized protein</fullName>
    </submittedName>
</protein>
<proteinExistence type="predicted"/>
<reference evidence="1" key="1">
    <citation type="journal article" date="2021" name="Nat. Commun.">
        <title>Genetic determinants of endophytism in the Arabidopsis root mycobiome.</title>
        <authorList>
            <person name="Mesny F."/>
            <person name="Miyauchi S."/>
            <person name="Thiergart T."/>
            <person name="Pickel B."/>
            <person name="Atanasova L."/>
            <person name="Karlsson M."/>
            <person name="Huettel B."/>
            <person name="Barry K.W."/>
            <person name="Haridas S."/>
            <person name="Chen C."/>
            <person name="Bauer D."/>
            <person name="Andreopoulos W."/>
            <person name="Pangilinan J."/>
            <person name="LaButti K."/>
            <person name="Riley R."/>
            <person name="Lipzen A."/>
            <person name="Clum A."/>
            <person name="Drula E."/>
            <person name="Henrissat B."/>
            <person name="Kohler A."/>
            <person name="Grigoriev I.V."/>
            <person name="Martin F.M."/>
            <person name="Hacquard S."/>
        </authorList>
    </citation>
    <scope>NUCLEOTIDE SEQUENCE</scope>
    <source>
        <strain evidence="1">MPI-CAGE-AT-0016</strain>
    </source>
</reference>
<dbReference type="AlphaFoldDB" id="A0A8K0TB31"/>
<accession>A0A8K0TB31</accession>
<dbReference type="EMBL" id="JAGPXD010000004">
    <property type="protein sequence ID" value="KAH7358319.1"/>
    <property type="molecule type" value="Genomic_DNA"/>
</dbReference>
<comment type="caution">
    <text evidence="1">The sequence shown here is derived from an EMBL/GenBank/DDBJ whole genome shotgun (WGS) entry which is preliminary data.</text>
</comment>
<evidence type="ECO:0000313" key="1">
    <source>
        <dbReference type="EMBL" id="KAH7358319.1"/>
    </source>
</evidence>
<keyword evidence="2" id="KW-1185">Reference proteome</keyword>
<organism evidence="1 2">
    <name type="scientific">Plectosphaerella cucumerina</name>
    <dbReference type="NCBI Taxonomy" id="40658"/>
    <lineage>
        <taxon>Eukaryota</taxon>
        <taxon>Fungi</taxon>
        <taxon>Dikarya</taxon>
        <taxon>Ascomycota</taxon>
        <taxon>Pezizomycotina</taxon>
        <taxon>Sordariomycetes</taxon>
        <taxon>Hypocreomycetidae</taxon>
        <taxon>Glomerellales</taxon>
        <taxon>Plectosphaerellaceae</taxon>
        <taxon>Plectosphaerella</taxon>
    </lineage>
</organism>
<dbReference type="Proteomes" id="UP000813385">
    <property type="component" value="Unassembled WGS sequence"/>
</dbReference>
<gene>
    <name evidence="1" type="ORF">B0T11DRAFT_102450</name>
</gene>
<evidence type="ECO:0000313" key="2">
    <source>
        <dbReference type="Proteomes" id="UP000813385"/>
    </source>
</evidence>